<accession>A0A5M3WT82</accession>
<comment type="caution">
    <text evidence="1">The sequence shown here is derived from an EMBL/GenBank/DDBJ whole genome shotgun (WGS) entry which is preliminary data.</text>
</comment>
<evidence type="ECO:0000313" key="1">
    <source>
        <dbReference type="EMBL" id="GES12094.1"/>
    </source>
</evidence>
<gene>
    <name evidence="1" type="ORF">Amac_056910</name>
</gene>
<evidence type="ECO:0000313" key="2">
    <source>
        <dbReference type="Proteomes" id="UP000331127"/>
    </source>
</evidence>
<organism evidence="1 2">
    <name type="scientific">Acrocarpospora macrocephala</name>
    <dbReference type="NCBI Taxonomy" id="150177"/>
    <lineage>
        <taxon>Bacteria</taxon>
        <taxon>Bacillati</taxon>
        <taxon>Actinomycetota</taxon>
        <taxon>Actinomycetes</taxon>
        <taxon>Streptosporangiales</taxon>
        <taxon>Streptosporangiaceae</taxon>
        <taxon>Acrocarpospora</taxon>
    </lineage>
</organism>
<dbReference type="RefSeq" id="WP_155357425.1">
    <property type="nucleotide sequence ID" value="NZ_BAAAHL010000030.1"/>
</dbReference>
<name>A0A5M3WT82_9ACTN</name>
<dbReference type="AlphaFoldDB" id="A0A5M3WT82"/>
<dbReference type="EMBL" id="BLAE01000034">
    <property type="protein sequence ID" value="GES12094.1"/>
    <property type="molecule type" value="Genomic_DNA"/>
</dbReference>
<dbReference type="Proteomes" id="UP000331127">
    <property type="component" value="Unassembled WGS sequence"/>
</dbReference>
<protein>
    <submittedName>
        <fullName evidence="1">Uncharacterized protein</fullName>
    </submittedName>
</protein>
<sequence>MVDLGFVGFSKPANDYQLLDITDGDTPNIAMAIRMVSIDTPESEYGGSPATAQAALERAKTRCWTAPTTPSLRICAPT</sequence>
<keyword evidence="2" id="KW-1185">Reference proteome</keyword>
<proteinExistence type="predicted"/>
<reference evidence="1 2" key="1">
    <citation type="submission" date="2019-10" db="EMBL/GenBank/DDBJ databases">
        <title>Whole genome shotgun sequence of Acrocarpospora macrocephala NBRC 16266.</title>
        <authorList>
            <person name="Ichikawa N."/>
            <person name="Kimura A."/>
            <person name="Kitahashi Y."/>
            <person name="Komaki H."/>
            <person name="Oguchi A."/>
        </authorList>
    </citation>
    <scope>NUCLEOTIDE SEQUENCE [LARGE SCALE GENOMIC DNA]</scope>
    <source>
        <strain evidence="1 2">NBRC 16266</strain>
    </source>
</reference>
<dbReference type="OrthoDB" id="6204818at2"/>